<keyword evidence="2" id="KW-0012">Acyltransferase</keyword>
<dbReference type="AlphaFoldDB" id="A0A4R8A7C9"/>
<dbReference type="InterPro" id="IPR000182">
    <property type="entry name" value="GNAT_dom"/>
</dbReference>
<gene>
    <name evidence="4" type="ORF">EDD63_10325</name>
</gene>
<evidence type="ECO:0000256" key="1">
    <source>
        <dbReference type="ARBA" id="ARBA00022679"/>
    </source>
</evidence>
<dbReference type="OrthoDB" id="9798006at2"/>
<dbReference type="Gene3D" id="3.40.630.30">
    <property type="match status" value="1"/>
</dbReference>
<dbReference type="Pfam" id="PF00583">
    <property type="entry name" value="Acetyltransf_1"/>
    <property type="match status" value="1"/>
</dbReference>
<organism evidence="4 5">
    <name type="scientific">Breznakia blatticola</name>
    <dbReference type="NCBI Taxonomy" id="1754012"/>
    <lineage>
        <taxon>Bacteria</taxon>
        <taxon>Bacillati</taxon>
        <taxon>Bacillota</taxon>
        <taxon>Erysipelotrichia</taxon>
        <taxon>Erysipelotrichales</taxon>
        <taxon>Erysipelotrichaceae</taxon>
        <taxon>Breznakia</taxon>
    </lineage>
</organism>
<accession>A0A4R8A7C9</accession>
<dbReference type="EMBL" id="SODD01000003">
    <property type="protein sequence ID" value="TDW25738.1"/>
    <property type="molecule type" value="Genomic_DNA"/>
</dbReference>
<evidence type="ECO:0000313" key="4">
    <source>
        <dbReference type="EMBL" id="TDW25738.1"/>
    </source>
</evidence>
<feature type="domain" description="N-acetyltransferase" evidence="3">
    <location>
        <begin position="3"/>
        <end position="161"/>
    </location>
</feature>
<evidence type="ECO:0000256" key="2">
    <source>
        <dbReference type="ARBA" id="ARBA00023315"/>
    </source>
</evidence>
<comment type="caution">
    <text evidence="4">The sequence shown here is derived from an EMBL/GenBank/DDBJ whole genome shotgun (WGS) entry which is preliminary data.</text>
</comment>
<protein>
    <submittedName>
        <fullName evidence="4">Phosphinothricin acetyltransferase</fullName>
    </submittedName>
</protein>
<dbReference type="RefSeq" id="WP_134167778.1">
    <property type="nucleotide sequence ID" value="NZ_SODD01000003.1"/>
</dbReference>
<dbReference type="PANTHER" id="PTHR43072:SF23">
    <property type="entry name" value="UPF0039 PROTEIN C11D3.02C"/>
    <property type="match status" value="1"/>
</dbReference>
<dbReference type="Proteomes" id="UP000294743">
    <property type="component" value="Unassembled WGS sequence"/>
</dbReference>
<keyword evidence="5" id="KW-1185">Reference proteome</keyword>
<evidence type="ECO:0000313" key="5">
    <source>
        <dbReference type="Proteomes" id="UP000294743"/>
    </source>
</evidence>
<dbReference type="PANTHER" id="PTHR43072">
    <property type="entry name" value="N-ACETYLTRANSFERASE"/>
    <property type="match status" value="1"/>
</dbReference>
<reference evidence="4 5" key="1">
    <citation type="submission" date="2019-03" db="EMBL/GenBank/DDBJ databases">
        <title>Genomic Encyclopedia of Type Strains, Phase IV (KMG-IV): sequencing the most valuable type-strain genomes for metagenomic binning, comparative biology and taxonomic classification.</title>
        <authorList>
            <person name="Goeker M."/>
        </authorList>
    </citation>
    <scope>NUCLEOTIDE SEQUENCE [LARGE SCALE GENOMIC DNA]</scope>
    <source>
        <strain evidence="4 5">DSM 28867</strain>
    </source>
</reference>
<name>A0A4R8A7C9_9FIRM</name>
<dbReference type="SUPFAM" id="SSF55729">
    <property type="entry name" value="Acyl-CoA N-acyltransferases (Nat)"/>
    <property type="match status" value="1"/>
</dbReference>
<sequence length="164" mass="18893">MDITIREMKQSDWKQVASIYKQGIETNLATFQTEIPTYDAWDKSHLKQLRYVACIQDKVVGWVALSSTSSREVYKGVCEISVYIDRSYAGCHIASNLYEQMIPASEKQGIWTLQAGIMEENIASIKLHEKHGFRNVGYRERIGKDILGIWRNTILMERRSACIK</sequence>
<keyword evidence="1 4" id="KW-0808">Transferase</keyword>
<dbReference type="PROSITE" id="PS51186">
    <property type="entry name" value="GNAT"/>
    <property type="match status" value="1"/>
</dbReference>
<dbReference type="InterPro" id="IPR016181">
    <property type="entry name" value="Acyl_CoA_acyltransferase"/>
</dbReference>
<proteinExistence type="predicted"/>
<evidence type="ECO:0000259" key="3">
    <source>
        <dbReference type="PROSITE" id="PS51186"/>
    </source>
</evidence>
<dbReference type="GO" id="GO:0016747">
    <property type="term" value="F:acyltransferase activity, transferring groups other than amino-acyl groups"/>
    <property type="evidence" value="ECO:0007669"/>
    <property type="project" value="InterPro"/>
</dbReference>